<dbReference type="PANTHER" id="PTHR33967:SF1">
    <property type="entry name" value="RAGULATOR COMPLEX PROTEIN LAMTOR4"/>
    <property type="match status" value="1"/>
</dbReference>
<accession>A0ABM4B6P4</accession>
<dbReference type="Proteomes" id="UP001652625">
    <property type="component" value="Chromosome 01"/>
</dbReference>
<protein>
    <recommendedName>
        <fullName evidence="4">Late endosomal/lysosomal adaptor and MAPK and MTOR activator 4</fullName>
    </recommendedName>
</protein>
<evidence type="ECO:0000256" key="1">
    <source>
        <dbReference type="ARBA" id="ARBA00004371"/>
    </source>
</evidence>
<dbReference type="RefSeq" id="XP_065644529.1">
    <property type="nucleotide sequence ID" value="XM_065788457.1"/>
</dbReference>
<organism evidence="5 6">
    <name type="scientific">Hydra vulgaris</name>
    <name type="common">Hydra</name>
    <name type="synonym">Hydra attenuata</name>
    <dbReference type="NCBI Taxonomy" id="6087"/>
    <lineage>
        <taxon>Eukaryota</taxon>
        <taxon>Metazoa</taxon>
        <taxon>Cnidaria</taxon>
        <taxon>Hydrozoa</taxon>
        <taxon>Hydroidolina</taxon>
        <taxon>Anthoathecata</taxon>
        <taxon>Aplanulata</taxon>
        <taxon>Hydridae</taxon>
        <taxon>Hydra</taxon>
    </lineage>
</organism>
<proteinExistence type="inferred from homology"/>
<comment type="subcellular location">
    <subcellularLocation>
        <location evidence="1">Lysosome</location>
    </subcellularLocation>
</comment>
<reference evidence="6" key="2">
    <citation type="submission" date="2025-08" db="UniProtKB">
        <authorList>
            <consortium name="RefSeq"/>
        </authorList>
    </citation>
    <scope>IDENTIFICATION</scope>
</reference>
<dbReference type="SUPFAM" id="SSF103196">
    <property type="entry name" value="Roadblock/LC7 domain"/>
    <property type="match status" value="1"/>
</dbReference>
<dbReference type="GeneID" id="101241404"/>
<gene>
    <name evidence="6" type="primary">LOC101241404</name>
</gene>
<evidence type="ECO:0000313" key="5">
    <source>
        <dbReference type="Proteomes" id="UP001652625"/>
    </source>
</evidence>
<dbReference type="InterPro" id="IPR034601">
    <property type="entry name" value="LAMTOR4"/>
</dbReference>
<evidence type="ECO:0000256" key="4">
    <source>
        <dbReference type="ARBA" id="ARBA00032690"/>
    </source>
</evidence>
<evidence type="ECO:0000256" key="2">
    <source>
        <dbReference type="ARBA" id="ARBA00010627"/>
    </source>
</evidence>
<sequence>MSGSSALLMGIDKIADNSGYFVLNREGAVLSSAGDLENDEETASQILDIVYSASKVSLSKKDDEYFQRISLIYSEFVLLVTVCNSRIFVVKRPLAKSDKNE</sequence>
<keyword evidence="3" id="KW-0458">Lysosome</keyword>
<evidence type="ECO:0000313" key="6">
    <source>
        <dbReference type="RefSeq" id="XP_065644529.1"/>
    </source>
</evidence>
<keyword evidence="5" id="KW-1185">Reference proteome</keyword>
<dbReference type="PANTHER" id="PTHR33967">
    <property type="entry name" value="RAGULATOR COMPLEX PROTEIN LAMTOR4"/>
    <property type="match status" value="1"/>
</dbReference>
<name>A0ABM4B6P4_HYDVU</name>
<evidence type="ECO:0000256" key="3">
    <source>
        <dbReference type="ARBA" id="ARBA00023228"/>
    </source>
</evidence>
<comment type="similarity">
    <text evidence="2">Belongs to the LAMTOR4 family.</text>
</comment>
<reference evidence="5" key="1">
    <citation type="submission" date="2025-05" db="UniProtKB">
        <authorList>
            <consortium name="RefSeq"/>
        </authorList>
    </citation>
    <scope>NUCLEOTIDE SEQUENCE [LARGE SCALE GENOMIC DNA]</scope>
</reference>